<dbReference type="STRING" id="29495.EA26_05555"/>
<dbReference type="InterPro" id="IPR039366">
    <property type="entry name" value="Pilotin"/>
</dbReference>
<accession>A0A099LU24</accession>
<dbReference type="PANTHER" id="PTHR38013:SF1">
    <property type="entry name" value="GLYCOPROTEIN_POLYSACCHARIDE METABOLISM"/>
    <property type="match status" value="1"/>
</dbReference>
<dbReference type="eggNOG" id="COG3126">
    <property type="taxonomic scope" value="Bacteria"/>
</dbReference>
<dbReference type="PANTHER" id="PTHR38013">
    <property type="entry name" value="GLYCOPROTEIN/POLYSACCHARIDE METABOLISM"/>
    <property type="match status" value="1"/>
</dbReference>
<dbReference type="Pfam" id="PF09619">
    <property type="entry name" value="YscW"/>
    <property type="match status" value="1"/>
</dbReference>
<keyword evidence="3" id="KW-1185">Reference proteome</keyword>
<reference evidence="2 3" key="1">
    <citation type="submission" date="2014-04" db="EMBL/GenBank/DDBJ databases">
        <title>Genome sequencing of Vibrio navarrensis strains.</title>
        <authorList>
            <person name="Gladney L.M."/>
            <person name="Katz L.S."/>
            <person name="Marino-Ramirez L."/>
            <person name="Jordan I.K."/>
        </authorList>
    </citation>
    <scope>NUCLEOTIDE SEQUENCE [LARGE SCALE GENOMIC DNA]</scope>
    <source>
        <strain evidence="2 3">ATCC 51183</strain>
    </source>
</reference>
<dbReference type="RefSeq" id="WP_039425033.1">
    <property type="nucleotide sequence ID" value="NZ_CP046791.1"/>
</dbReference>
<dbReference type="InterPro" id="IPR053196">
    <property type="entry name" value="Lipoprotein_YbaY-like"/>
</dbReference>
<evidence type="ECO:0000313" key="2">
    <source>
        <dbReference type="EMBL" id="KGK10792.1"/>
    </source>
</evidence>
<proteinExistence type="predicted"/>
<gene>
    <name evidence="2" type="ORF">EA26_05555</name>
</gene>
<dbReference type="AlphaFoldDB" id="A0A099LU24"/>
<comment type="caution">
    <text evidence="2">The sequence shown here is derived from an EMBL/GenBank/DDBJ whole genome shotgun (WGS) entry which is preliminary data.</text>
</comment>
<sequence length="141" mass="15611">MKKIIRAVMSLLVGVILVGCQSAEPIVQDQGIKTIKGTVSYRERIALPDDATVIVLLEDVSRADAPSKVIAKYKFITNGAQVPMSFDLAYDAKKINFKHTYNVRARIEVNGRLRFTTDTITPVVTDGSRTHHVDLMLVGVR</sequence>
<organism evidence="2 3">
    <name type="scientific">Vibrio navarrensis</name>
    <dbReference type="NCBI Taxonomy" id="29495"/>
    <lineage>
        <taxon>Bacteria</taxon>
        <taxon>Pseudomonadati</taxon>
        <taxon>Pseudomonadota</taxon>
        <taxon>Gammaproteobacteria</taxon>
        <taxon>Vibrionales</taxon>
        <taxon>Vibrionaceae</taxon>
        <taxon>Vibrio</taxon>
    </lineage>
</organism>
<feature type="chain" id="PRO_5001958291" description="Lipo-like protein" evidence="1">
    <location>
        <begin position="23"/>
        <end position="141"/>
    </location>
</feature>
<keyword evidence="1" id="KW-0732">Signal</keyword>
<protein>
    <recommendedName>
        <fullName evidence="4">Lipo-like protein</fullName>
    </recommendedName>
</protein>
<evidence type="ECO:0000256" key="1">
    <source>
        <dbReference type="SAM" id="SignalP"/>
    </source>
</evidence>
<name>A0A099LU24_9VIBR</name>
<feature type="signal peptide" evidence="1">
    <location>
        <begin position="1"/>
        <end position="22"/>
    </location>
</feature>
<dbReference type="EMBL" id="JMCG01000001">
    <property type="protein sequence ID" value="KGK10792.1"/>
    <property type="molecule type" value="Genomic_DNA"/>
</dbReference>
<dbReference type="Proteomes" id="UP000029994">
    <property type="component" value="Unassembled WGS sequence"/>
</dbReference>
<evidence type="ECO:0000313" key="3">
    <source>
        <dbReference type="Proteomes" id="UP000029994"/>
    </source>
</evidence>
<dbReference type="GeneID" id="43682665"/>
<evidence type="ECO:0008006" key="4">
    <source>
        <dbReference type="Google" id="ProtNLM"/>
    </source>
</evidence>
<dbReference type="PROSITE" id="PS51257">
    <property type="entry name" value="PROKAR_LIPOPROTEIN"/>
    <property type="match status" value="1"/>
</dbReference>